<evidence type="ECO:0000313" key="4">
    <source>
        <dbReference type="Proteomes" id="UP000600946"/>
    </source>
</evidence>
<evidence type="ECO:0000313" key="3">
    <source>
        <dbReference type="EMBL" id="GGY16106.1"/>
    </source>
</evidence>
<keyword evidence="2" id="KW-0812">Transmembrane</keyword>
<dbReference type="GeneID" id="96288525"/>
<feature type="transmembrane region" description="Helical" evidence="2">
    <location>
        <begin position="140"/>
        <end position="159"/>
    </location>
</feature>
<feature type="transmembrane region" description="Helical" evidence="2">
    <location>
        <begin position="18"/>
        <end position="36"/>
    </location>
</feature>
<gene>
    <name evidence="3" type="ORF">GCM10010326_05000</name>
</gene>
<keyword evidence="2" id="KW-1133">Transmembrane helix</keyword>
<name>A0ABQ2ZGR8_9ACTN</name>
<sequence length="194" mass="22081">MTGRETDLKSQRRWADKWWVVGLWALVVGVAIRLLFRGLADWVAIVAASAFYAIIFTAMTRRRQQSDARATGLETDDVPVLERRIRRGTVPDDPALRQSMLRLVRRRLKLMHSKVKWVFPAMMVVFVGLGVLFLVHGGVVAGVVSMLCGTGFVGGMWWMRRTNIGRYQRMERQLTQRPESRPATSPRQGEEQAA</sequence>
<keyword evidence="4" id="KW-1185">Reference proteome</keyword>
<comment type="caution">
    <text evidence="3">The sequence shown here is derived from an EMBL/GenBank/DDBJ whole genome shotgun (WGS) entry which is preliminary data.</text>
</comment>
<keyword evidence="2" id="KW-0472">Membrane</keyword>
<reference evidence="4" key="1">
    <citation type="journal article" date="2019" name="Int. J. Syst. Evol. Microbiol.">
        <title>The Global Catalogue of Microorganisms (GCM) 10K type strain sequencing project: providing services to taxonomists for standard genome sequencing and annotation.</title>
        <authorList>
            <consortium name="The Broad Institute Genomics Platform"/>
            <consortium name="The Broad Institute Genome Sequencing Center for Infectious Disease"/>
            <person name="Wu L."/>
            <person name="Ma J."/>
        </authorList>
    </citation>
    <scope>NUCLEOTIDE SEQUENCE [LARGE SCALE GENOMIC DNA]</scope>
    <source>
        <strain evidence="4">JCM 4594</strain>
    </source>
</reference>
<feature type="region of interest" description="Disordered" evidence="1">
    <location>
        <begin position="171"/>
        <end position="194"/>
    </location>
</feature>
<evidence type="ECO:0000256" key="1">
    <source>
        <dbReference type="SAM" id="MobiDB-lite"/>
    </source>
</evidence>
<dbReference type="RefSeq" id="WP_190026015.1">
    <property type="nucleotide sequence ID" value="NZ_BMUU01000001.1"/>
</dbReference>
<evidence type="ECO:0000256" key="2">
    <source>
        <dbReference type="SAM" id="Phobius"/>
    </source>
</evidence>
<feature type="compositionally biased region" description="Basic and acidic residues" evidence="1">
    <location>
        <begin position="171"/>
        <end position="180"/>
    </location>
</feature>
<evidence type="ECO:0008006" key="5">
    <source>
        <dbReference type="Google" id="ProtNLM"/>
    </source>
</evidence>
<accession>A0ABQ2ZGR8</accession>
<dbReference type="EMBL" id="BMUU01000001">
    <property type="protein sequence ID" value="GGY16106.1"/>
    <property type="molecule type" value="Genomic_DNA"/>
</dbReference>
<dbReference type="Proteomes" id="UP000600946">
    <property type="component" value="Unassembled WGS sequence"/>
</dbReference>
<feature type="transmembrane region" description="Helical" evidence="2">
    <location>
        <begin position="42"/>
        <end position="59"/>
    </location>
</feature>
<protein>
    <recommendedName>
        <fullName evidence="5">Transmembrane protein</fullName>
    </recommendedName>
</protein>
<feature type="transmembrane region" description="Helical" evidence="2">
    <location>
        <begin position="115"/>
        <end position="134"/>
    </location>
</feature>
<organism evidence="3 4">
    <name type="scientific">Streptomyces xanthochromogenes</name>
    <dbReference type="NCBI Taxonomy" id="67384"/>
    <lineage>
        <taxon>Bacteria</taxon>
        <taxon>Bacillati</taxon>
        <taxon>Actinomycetota</taxon>
        <taxon>Actinomycetes</taxon>
        <taxon>Kitasatosporales</taxon>
        <taxon>Streptomycetaceae</taxon>
        <taxon>Streptomyces</taxon>
    </lineage>
</organism>
<proteinExistence type="predicted"/>